<proteinExistence type="predicted"/>
<comment type="caution">
    <text evidence="2">The sequence shown here is derived from an EMBL/GenBank/DDBJ whole genome shotgun (WGS) entry which is preliminary data.</text>
</comment>
<name>A0AAD8UTP1_GLOAC</name>
<sequence>MAAAACHGPSTSTSHVKVGCYQETHHLDPEYPTPYCPRVFCEYHAILPRILKPLVVNTRVSRGNSRQVFEYAKPQSATNYTINRPCLKRSCTRKVSKTSLERAFTTPNTQLSADTTGNVQSRRIPIGLVLHTLGRLGMSLAARNTPHPTNRVHREKSIPQGETKPRNLTSYSSQSPPPLSLDRSYDHCLTHRTTTPLHKTSTSMHPKTGIPIFNRPQKFCFFSTATASSLSTHIYNPDFAVESYFSSPKRWFPIRSPKRSGICIRSQMRQGN</sequence>
<dbReference type="RefSeq" id="XP_060366185.1">
    <property type="nucleotide sequence ID" value="XM_060502067.1"/>
</dbReference>
<reference evidence="2" key="1">
    <citation type="submission" date="2021-12" db="EMBL/GenBank/DDBJ databases">
        <title>Comparative genomics, transcriptomics and evolutionary studies reveal genomic signatures of adaptation to plant cell wall in hemibiotrophic fungi.</title>
        <authorList>
            <consortium name="DOE Joint Genome Institute"/>
            <person name="Baroncelli R."/>
            <person name="Diaz J.F."/>
            <person name="Benocci T."/>
            <person name="Peng M."/>
            <person name="Battaglia E."/>
            <person name="Haridas S."/>
            <person name="Andreopoulos W."/>
            <person name="Labutti K."/>
            <person name="Pangilinan J."/>
            <person name="Floch G.L."/>
            <person name="Makela M.R."/>
            <person name="Henrissat B."/>
            <person name="Grigoriev I.V."/>
            <person name="Crouch J.A."/>
            <person name="De Vries R.P."/>
            <person name="Sukno S.A."/>
            <person name="Thon M.R."/>
        </authorList>
    </citation>
    <scope>NUCLEOTIDE SEQUENCE</scope>
    <source>
        <strain evidence="2">CBS 112980</strain>
    </source>
</reference>
<dbReference type="AlphaFoldDB" id="A0AAD8UTP1"/>
<accession>A0AAD8UTP1</accession>
<dbReference type="GeneID" id="85385966"/>
<dbReference type="EMBL" id="JAHMHS010000035">
    <property type="protein sequence ID" value="KAK1726130.1"/>
    <property type="molecule type" value="Genomic_DNA"/>
</dbReference>
<keyword evidence="3" id="KW-1185">Reference proteome</keyword>
<organism evidence="2 3">
    <name type="scientific">Glomerella acutata</name>
    <name type="common">Colletotrichum acutatum</name>
    <dbReference type="NCBI Taxonomy" id="27357"/>
    <lineage>
        <taxon>Eukaryota</taxon>
        <taxon>Fungi</taxon>
        <taxon>Dikarya</taxon>
        <taxon>Ascomycota</taxon>
        <taxon>Pezizomycotina</taxon>
        <taxon>Sordariomycetes</taxon>
        <taxon>Hypocreomycetidae</taxon>
        <taxon>Glomerellales</taxon>
        <taxon>Glomerellaceae</taxon>
        <taxon>Colletotrichum</taxon>
        <taxon>Colletotrichum acutatum species complex</taxon>
    </lineage>
</organism>
<dbReference type="Proteomes" id="UP001244207">
    <property type="component" value="Unassembled WGS sequence"/>
</dbReference>
<protein>
    <submittedName>
        <fullName evidence="2">Uncharacterized protein</fullName>
    </submittedName>
</protein>
<evidence type="ECO:0000256" key="1">
    <source>
        <dbReference type="SAM" id="MobiDB-lite"/>
    </source>
</evidence>
<evidence type="ECO:0000313" key="3">
    <source>
        <dbReference type="Proteomes" id="UP001244207"/>
    </source>
</evidence>
<feature type="region of interest" description="Disordered" evidence="1">
    <location>
        <begin position="141"/>
        <end position="179"/>
    </location>
</feature>
<gene>
    <name evidence="2" type="ORF">BDZ83DRAFT_272341</name>
</gene>
<evidence type="ECO:0000313" key="2">
    <source>
        <dbReference type="EMBL" id="KAK1726130.1"/>
    </source>
</evidence>